<evidence type="ECO:0000313" key="7">
    <source>
        <dbReference type="Proteomes" id="UP001190700"/>
    </source>
</evidence>
<dbReference type="GO" id="GO:0000139">
    <property type="term" value="C:Golgi membrane"/>
    <property type="evidence" value="ECO:0007669"/>
    <property type="project" value="UniProtKB-SubCell"/>
</dbReference>
<dbReference type="Gene3D" id="2.10.25.10">
    <property type="entry name" value="Laminin"/>
    <property type="match status" value="1"/>
</dbReference>
<evidence type="ECO:0000256" key="1">
    <source>
        <dbReference type="ARBA" id="ARBA00004323"/>
    </source>
</evidence>
<name>A0AAE0G7K9_9CHLO</name>
<evidence type="ECO:0000256" key="4">
    <source>
        <dbReference type="SAM" id="MobiDB-lite"/>
    </source>
</evidence>
<feature type="region of interest" description="Disordered" evidence="4">
    <location>
        <begin position="95"/>
        <end position="176"/>
    </location>
</feature>
<feature type="domain" description="Exostosin GT47" evidence="5">
    <location>
        <begin position="309"/>
        <end position="663"/>
    </location>
</feature>
<comment type="subcellular location">
    <subcellularLocation>
        <location evidence="1">Golgi apparatus membrane</location>
        <topology evidence="1">Single-pass type II membrane protein</topology>
    </subcellularLocation>
</comment>
<accession>A0AAE0G7K9</accession>
<gene>
    <name evidence="6" type="ORF">CYMTET_18949</name>
</gene>
<dbReference type="GO" id="GO:0016757">
    <property type="term" value="F:glycosyltransferase activity"/>
    <property type="evidence" value="ECO:0007669"/>
    <property type="project" value="InterPro"/>
</dbReference>
<dbReference type="Pfam" id="PF03016">
    <property type="entry name" value="Exostosin_GT47"/>
    <property type="match status" value="1"/>
</dbReference>
<dbReference type="InterPro" id="IPR004263">
    <property type="entry name" value="Exostosin"/>
</dbReference>
<evidence type="ECO:0000256" key="3">
    <source>
        <dbReference type="ARBA" id="ARBA00023034"/>
    </source>
</evidence>
<dbReference type="EMBL" id="LGRX02008800">
    <property type="protein sequence ID" value="KAK3272775.1"/>
    <property type="molecule type" value="Genomic_DNA"/>
</dbReference>
<reference evidence="6 7" key="1">
    <citation type="journal article" date="2015" name="Genome Biol. Evol.">
        <title>Comparative Genomics of a Bacterivorous Green Alga Reveals Evolutionary Causalities and Consequences of Phago-Mixotrophic Mode of Nutrition.</title>
        <authorList>
            <person name="Burns J.A."/>
            <person name="Paasch A."/>
            <person name="Narechania A."/>
            <person name="Kim E."/>
        </authorList>
    </citation>
    <scope>NUCLEOTIDE SEQUENCE [LARGE SCALE GENOMIC DNA]</scope>
    <source>
        <strain evidence="6 7">PLY_AMNH</strain>
    </source>
</reference>
<dbReference type="AlphaFoldDB" id="A0AAE0G7K9"/>
<sequence length="798" mass="88735">MKSKKEKQKLKWRTSNGDLGGHAHVDLESTVGTVTEPRNSVSSICETLPHNWLLLLCGLVAFTLTLRSNQFNFSEFILNSTQPIAISMGAEEVDAEYEVNPSPEARANTGEDADYEADSSGQTPSESVPPPVPQSPLNIAQAGKTSSPSKTGPLPDSGPYQPSPQSPPKTAPPVPPSTALNLACAGRPCNGTCDLELGRCDLGVLNSSTRPSGSGLPDDTWRECSRMEGTLNTTCVLRPDKFSRTFLACFNECSGRGHCREGFCHCYEGYWGMDCSLSFEGSGRQHRLGSDVKPSVWLWGRPPRTDIPRPRIYIFNLPLYFTLFSRVRNGVNGRDISVALAERLMSSPHRTANPAEADYFYVPTMGSGLQFYKSAIGFVRRTWPHLMGPHGKHIIWPPTTSDYTYFGMYLGKYDRTGKPNYLGVNESVFSDAKGKASEFRKGLDFRIPIMMHMNGGQPIGPLQNKQIVDFTRRARAAWRAREMESDAEISRQKLLIFGGYIYPLCGGNLDEATVRDLSRRKWCHNVTNDRALVFDALFEPPLVYVGENWTRIRQVDPLCTKKCTIRKELRKDLPASITADRIEYNGGMLPDYTTSTVTSIFCLAAEGKLGGFGVRITHAVLAGCIPVLVKPVEGQSLIFDDILPYHRFAVVVYENETETLPARLAAYSPEEIRSMRAELACALPRFYWSSIHGSYLGENFRADAFATMMLLLRRRLDGGATPQESACDETTAAFGEWLRKGDEKTVLPIDLAQPRKIACEYRGWSSYILLPKKECVHACMKWVWTPFDDGSQTIQKGA</sequence>
<dbReference type="PANTHER" id="PTHR11062:SF281">
    <property type="entry name" value="EXOSTOSIN-LIKE 2"/>
    <property type="match status" value="1"/>
</dbReference>
<organism evidence="6 7">
    <name type="scientific">Cymbomonas tetramitiformis</name>
    <dbReference type="NCBI Taxonomy" id="36881"/>
    <lineage>
        <taxon>Eukaryota</taxon>
        <taxon>Viridiplantae</taxon>
        <taxon>Chlorophyta</taxon>
        <taxon>Pyramimonadophyceae</taxon>
        <taxon>Pyramimonadales</taxon>
        <taxon>Pyramimonadaceae</taxon>
        <taxon>Cymbomonas</taxon>
    </lineage>
</organism>
<keyword evidence="7" id="KW-1185">Reference proteome</keyword>
<dbReference type="InterPro" id="IPR040911">
    <property type="entry name" value="Exostosin_GT47"/>
</dbReference>
<protein>
    <recommendedName>
        <fullName evidence="5">Exostosin GT47 domain-containing protein</fullName>
    </recommendedName>
</protein>
<feature type="compositionally biased region" description="Pro residues" evidence="4">
    <location>
        <begin position="161"/>
        <end position="176"/>
    </location>
</feature>
<dbReference type="PANTHER" id="PTHR11062">
    <property type="entry name" value="EXOSTOSIN HEPARAN SULFATE GLYCOSYLTRANSFERASE -RELATED"/>
    <property type="match status" value="1"/>
</dbReference>
<comment type="caution">
    <text evidence="6">The sequence shown here is derived from an EMBL/GenBank/DDBJ whole genome shotgun (WGS) entry which is preliminary data.</text>
</comment>
<evidence type="ECO:0000259" key="5">
    <source>
        <dbReference type="Pfam" id="PF03016"/>
    </source>
</evidence>
<dbReference type="Proteomes" id="UP001190700">
    <property type="component" value="Unassembled WGS sequence"/>
</dbReference>
<keyword evidence="3" id="KW-0333">Golgi apparatus</keyword>
<comment type="similarity">
    <text evidence="2">Belongs to the glycosyltransferase 47 family.</text>
</comment>
<evidence type="ECO:0000313" key="6">
    <source>
        <dbReference type="EMBL" id="KAK3272775.1"/>
    </source>
</evidence>
<proteinExistence type="inferred from homology"/>
<evidence type="ECO:0000256" key="2">
    <source>
        <dbReference type="ARBA" id="ARBA00010271"/>
    </source>
</evidence>